<feature type="domain" description="Fibronectin type III-like" evidence="7">
    <location>
        <begin position="235"/>
        <end position="306"/>
    </location>
</feature>
<keyword evidence="6" id="KW-0326">Glycosidase</keyword>
<sequence length="326" mass="35282">MRGGGVRLGCTKVIDADEEIAKAVALAKEVEQVVICAGLTVSTEPRTSNITAKSNEELISVSMQAEWESEGFDRADMALPGRTNDLIRAVSAANPRTAVVIQSGTPVEMPWAAAVPALVQAPYGGNEGAAPSGKLVYTIPERVEDNPAFLNFGSENGRVLYGEDVYVGYRFYEKTKRAPLFPFGHGLSYTAFELGGFQVSQEQQQQQQQHNDRAAEEMVKVAVGVKNVGEVAGAAVVQVYVAQQRPSINRPPKELKGFEKIHLEPKGVGNVTVDIPQRYAASYWDEDAGKWIMEAGTYDVLVGQSSVDVALAGTFTVEKTSWWLGL</sequence>
<proteinExistence type="inferred from homology"/>
<evidence type="ECO:0000256" key="5">
    <source>
        <dbReference type="ARBA" id="ARBA00023277"/>
    </source>
</evidence>
<dbReference type="Pfam" id="PF14310">
    <property type="entry name" value="Fn3-like"/>
    <property type="match status" value="1"/>
</dbReference>
<dbReference type="EC" id="3.2.1.21" evidence="3"/>
<comment type="similarity">
    <text evidence="2">Belongs to the glycosyl hydrolase 3 family.</text>
</comment>
<dbReference type="Pfam" id="PF01915">
    <property type="entry name" value="Glyco_hydro_3_C"/>
    <property type="match status" value="1"/>
</dbReference>
<name>A0ABR1QAC6_9PEZI</name>
<evidence type="ECO:0000256" key="4">
    <source>
        <dbReference type="ARBA" id="ARBA00022801"/>
    </source>
</evidence>
<dbReference type="InterPro" id="IPR026891">
    <property type="entry name" value="Fn3-like"/>
</dbReference>
<evidence type="ECO:0000256" key="2">
    <source>
        <dbReference type="ARBA" id="ARBA00005336"/>
    </source>
</evidence>
<dbReference type="GO" id="GO:0016787">
    <property type="term" value="F:hydrolase activity"/>
    <property type="evidence" value="ECO:0007669"/>
    <property type="project" value="UniProtKB-KW"/>
</dbReference>
<dbReference type="Gene3D" id="3.40.50.1700">
    <property type="entry name" value="Glycoside hydrolase family 3 C-terminal domain"/>
    <property type="match status" value="1"/>
</dbReference>
<organism evidence="8 9">
    <name type="scientific">Apiospora aurea</name>
    <dbReference type="NCBI Taxonomy" id="335848"/>
    <lineage>
        <taxon>Eukaryota</taxon>
        <taxon>Fungi</taxon>
        <taxon>Dikarya</taxon>
        <taxon>Ascomycota</taxon>
        <taxon>Pezizomycotina</taxon>
        <taxon>Sordariomycetes</taxon>
        <taxon>Xylariomycetidae</taxon>
        <taxon>Amphisphaeriales</taxon>
        <taxon>Apiosporaceae</taxon>
        <taxon>Apiospora</taxon>
    </lineage>
</organism>
<accession>A0ABR1QAC6</accession>
<evidence type="ECO:0000313" key="8">
    <source>
        <dbReference type="EMBL" id="KAK7949364.1"/>
    </source>
</evidence>
<dbReference type="RefSeq" id="XP_066698870.1">
    <property type="nucleotide sequence ID" value="XM_066846472.1"/>
</dbReference>
<evidence type="ECO:0000256" key="1">
    <source>
        <dbReference type="ARBA" id="ARBA00000448"/>
    </source>
</evidence>
<dbReference type="InterPro" id="IPR013783">
    <property type="entry name" value="Ig-like_fold"/>
</dbReference>
<keyword evidence="9" id="KW-1185">Reference proteome</keyword>
<dbReference type="SMART" id="SM01217">
    <property type="entry name" value="Fn3_like"/>
    <property type="match status" value="1"/>
</dbReference>
<dbReference type="Gene3D" id="2.60.40.10">
    <property type="entry name" value="Immunoglobulins"/>
    <property type="match status" value="1"/>
</dbReference>
<protein>
    <recommendedName>
        <fullName evidence="3">beta-glucosidase</fullName>
        <ecNumber evidence="3">3.2.1.21</ecNumber>
    </recommendedName>
</protein>
<dbReference type="SUPFAM" id="SSF52279">
    <property type="entry name" value="Beta-D-glucan exohydrolase, C-terminal domain"/>
    <property type="match status" value="1"/>
</dbReference>
<dbReference type="Gene3D" id="3.20.20.300">
    <property type="entry name" value="Glycoside hydrolase, family 3, N-terminal domain"/>
    <property type="match status" value="1"/>
</dbReference>
<dbReference type="InterPro" id="IPR050288">
    <property type="entry name" value="Cellulose_deg_GH3"/>
</dbReference>
<reference evidence="8 9" key="1">
    <citation type="submission" date="2023-01" db="EMBL/GenBank/DDBJ databases">
        <title>Analysis of 21 Apiospora genomes using comparative genomics revels a genus with tremendous synthesis potential of carbohydrate active enzymes and secondary metabolites.</title>
        <authorList>
            <person name="Sorensen T."/>
        </authorList>
    </citation>
    <scope>NUCLEOTIDE SEQUENCE [LARGE SCALE GENOMIC DNA]</scope>
    <source>
        <strain evidence="8 9">CBS 24483</strain>
    </source>
</reference>
<dbReference type="GeneID" id="92079534"/>
<dbReference type="InterPro" id="IPR036881">
    <property type="entry name" value="Glyco_hydro_3_C_sf"/>
</dbReference>
<dbReference type="Proteomes" id="UP001391051">
    <property type="component" value="Unassembled WGS sequence"/>
</dbReference>
<evidence type="ECO:0000259" key="7">
    <source>
        <dbReference type="SMART" id="SM01217"/>
    </source>
</evidence>
<evidence type="ECO:0000256" key="6">
    <source>
        <dbReference type="ARBA" id="ARBA00023295"/>
    </source>
</evidence>
<dbReference type="InterPro" id="IPR036962">
    <property type="entry name" value="Glyco_hydro_3_N_sf"/>
</dbReference>
<dbReference type="EMBL" id="JAQQWE010000006">
    <property type="protein sequence ID" value="KAK7949364.1"/>
    <property type="molecule type" value="Genomic_DNA"/>
</dbReference>
<dbReference type="InterPro" id="IPR002772">
    <property type="entry name" value="Glyco_hydro_3_C"/>
</dbReference>
<comment type="catalytic activity">
    <reaction evidence="1">
        <text>Hydrolysis of terminal, non-reducing beta-D-glucosyl residues with release of beta-D-glucose.</text>
        <dbReference type="EC" id="3.2.1.21"/>
    </reaction>
</comment>
<evidence type="ECO:0000256" key="3">
    <source>
        <dbReference type="ARBA" id="ARBA00012744"/>
    </source>
</evidence>
<dbReference type="PANTHER" id="PTHR42715">
    <property type="entry name" value="BETA-GLUCOSIDASE"/>
    <property type="match status" value="1"/>
</dbReference>
<dbReference type="PANTHER" id="PTHR42715:SF27">
    <property type="entry name" value="BETA-GLUCOSIDASE-RELATED"/>
    <property type="match status" value="1"/>
</dbReference>
<keyword evidence="5" id="KW-0119">Carbohydrate metabolism</keyword>
<comment type="caution">
    <text evidence="8">The sequence shown here is derived from an EMBL/GenBank/DDBJ whole genome shotgun (WGS) entry which is preliminary data.</text>
</comment>
<keyword evidence="4 8" id="KW-0378">Hydrolase</keyword>
<evidence type="ECO:0000313" key="9">
    <source>
        <dbReference type="Proteomes" id="UP001391051"/>
    </source>
</evidence>
<gene>
    <name evidence="8" type="ORF">PG986_010250</name>
</gene>